<accession>A0A2P2PZL1</accession>
<feature type="compositionally biased region" description="Polar residues" evidence="1">
    <location>
        <begin position="1"/>
        <end position="15"/>
    </location>
</feature>
<evidence type="ECO:0000256" key="1">
    <source>
        <dbReference type="SAM" id="MobiDB-lite"/>
    </source>
</evidence>
<organism evidence="2">
    <name type="scientific">Rhizophora mucronata</name>
    <name type="common">Asiatic mangrove</name>
    <dbReference type="NCBI Taxonomy" id="61149"/>
    <lineage>
        <taxon>Eukaryota</taxon>
        <taxon>Viridiplantae</taxon>
        <taxon>Streptophyta</taxon>
        <taxon>Embryophyta</taxon>
        <taxon>Tracheophyta</taxon>
        <taxon>Spermatophyta</taxon>
        <taxon>Magnoliopsida</taxon>
        <taxon>eudicotyledons</taxon>
        <taxon>Gunneridae</taxon>
        <taxon>Pentapetalae</taxon>
        <taxon>rosids</taxon>
        <taxon>fabids</taxon>
        <taxon>Malpighiales</taxon>
        <taxon>Rhizophoraceae</taxon>
        <taxon>Rhizophora</taxon>
    </lineage>
</organism>
<proteinExistence type="predicted"/>
<dbReference type="EMBL" id="GGEC01079677">
    <property type="protein sequence ID" value="MBX60161.1"/>
    <property type="molecule type" value="Transcribed_RNA"/>
</dbReference>
<dbReference type="AlphaFoldDB" id="A0A2P2PZL1"/>
<protein>
    <submittedName>
        <fullName evidence="2">Uncharacterized protein</fullName>
    </submittedName>
</protein>
<feature type="region of interest" description="Disordered" evidence="1">
    <location>
        <begin position="1"/>
        <end position="20"/>
    </location>
</feature>
<sequence length="66" mass="7498">MHPNSTTRARGSTEGTKGPILYNECPRQMLKQFQYISVQLNLFTNQHQTKLQALSLSLKHCQPVPS</sequence>
<reference evidence="2" key="1">
    <citation type="submission" date="2018-02" db="EMBL/GenBank/DDBJ databases">
        <title>Rhizophora mucronata_Transcriptome.</title>
        <authorList>
            <person name="Meera S.P."/>
            <person name="Sreeshan A."/>
            <person name="Augustine A."/>
        </authorList>
    </citation>
    <scope>NUCLEOTIDE SEQUENCE</scope>
    <source>
        <tissue evidence="2">Leaf</tissue>
    </source>
</reference>
<evidence type="ECO:0000313" key="2">
    <source>
        <dbReference type="EMBL" id="MBX60161.1"/>
    </source>
</evidence>
<name>A0A2P2PZL1_RHIMU</name>